<dbReference type="Proteomes" id="UP001196413">
    <property type="component" value="Unassembled WGS sequence"/>
</dbReference>
<dbReference type="AlphaFoldDB" id="A0AAD5MRT8"/>
<name>A0AAD5MRT8_PARTN</name>
<proteinExistence type="predicted"/>
<gene>
    <name evidence="1" type="ORF">KIN20_009450</name>
</gene>
<organism evidence="1 2">
    <name type="scientific">Parelaphostrongylus tenuis</name>
    <name type="common">Meningeal worm</name>
    <dbReference type="NCBI Taxonomy" id="148309"/>
    <lineage>
        <taxon>Eukaryota</taxon>
        <taxon>Metazoa</taxon>
        <taxon>Ecdysozoa</taxon>
        <taxon>Nematoda</taxon>
        <taxon>Chromadorea</taxon>
        <taxon>Rhabditida</taxon>
        <taxon>Rhabditina</taxon>
        <taxon>Rhabditomorpha</taxon>
        <taxon>Strongyloidea</taxon>
        <taxon>Metastrongylidae</taxon>
        <taxon>Parelaphostrongylus</taxon>
    </lineage>
</organism>
<evidence type="ECO:0000313" key="2">
    <source>
        <dbReference type="Proteomes" id="UP001196413"/>
    </source>
</evidence>
<sequence>MGVVGDNEVKALRLEMTCNDACIIACREGDSLRGKSVNGQAEQESLDPIEN</sequence>
<comment type="caution">
    <text evidence="1">The sequence shown here is derived from an EMBL/GenBank/DDBJ whole genome shotgun (WGS) entry which is preliminary data.</text>
</comment>
<dbReference type="EMBL" id="JAHQIW010001571">
    <property type="protein sequence ID" value="KAJ1352936.1"/>
    <property type="molecule type" value="Genomic_DNA"/>
</dbReference>
<protein>
    <submittedName>
        <fullName evidence="1">Uncharacterized protein</fullName>
    </submittedName>
</protein>
<accession>A0AAD5MRT8</accession>
<reference evidence="1" key="1">
    <citation type="submission" date="2021-06" db="EMBL/GenBank/DDBJ databases">
        <title>Parelaphostrongylus tenuis whole genome reference sequence.</title>
        <authorList>
            <person name="Garwood T.J."/>
            <person name="Larsen P.A."/>
            <person name="Fountain-Jones N.M."/>
            <person name="Garbe J.R."/>
            <person name="Macchietto M.G."/>
            <person name="Kania S.A."/>
            <person name="Gerhold R.W."/>
            <person name="Richards J.E."/>
            <person name="Wolf T.M."/>
        </authorList>
    </citation>
    <scope>NUCLEOTIDE SEQUENCE</scope>
    <source>
        <strain evidence="1">MNPRO001-30</strain>
        <tissue evidence="1">Meninges</tissue>
    </source>
</reference>
<keyword evidence="2" id="KW-1185">Reference proteome</keyword>
<evidence type="ECO:0000313" key="1">
    <source>
        <dbReference type="EMBL" id="KAJ1352936.1"/>
    </source>
</evidence>